<dbReference type="AlphaFoldDB" id="A0A4R2JJF9"/>
<evidence type="ECO:0000313" key="1">
    <source>
        <dbReference type="EMBL" id="TCO57146.1"/>
    </source>
</evidence>
<accession>A0A4R2JJF9</accession>
<reference evidence="1 2" key="1">
    <citation type="submission" date="2019-03" db="EMBL/GenBank/DDBJ databases">
        <title>Genomic Encyclopedia of Type Strains, Phase IV (KMG-IV): sequencing the most valuable type-strain genomes for metagenomic binning, comparative biology and taxonomic classification.</title>
        <authorList>
            <person name="Goeker M."/>
        </authorList>
    </citation>
    <scope>NUCLEOTIDE SEQUENCE [LARGE SCALE GENOMIC DNA]</scope>
    <source>
        <strain evidence="1 2">DSM 45934</strain>
    </source>
</reference>
<proteinExistence type="predicted"/>
<dbReference type="PROSITE" id="PS51257">
    <property type="entry name" value="PROKAR_LIPOPROTEIN"/>
    <property type="match status" value="1"/>
</dbReference>
<dbReference type="RefSeq" id="WP_132120957.1">
    <property type="nucleotide sequence ID" value="NZ_SLWS01000006.1"/>
</dbReference>
<evidence type="ECO:0000313" key="2">
    <source>
        <dbReference type="Proteomes" id="UP000295680"/>
    </source>
</evidence>
<dbReference type="OrthoDB" id="9980946at2"/>
<protein>
    <submittedName>
        <fullName evidence="1">Uncharacterized protein</fullName>
    </submittedName>
</protein>
<dbReference type="Proteomes" id="UP000295680">
    <property type="component" value="Unassembled WGS sequence"/>
</dbReference>
<comment type="caution">
    <text evidence="1">The sequence shown here is derived from an EMBL/GenBank/DDBJ whole genome shotgun (WGS) entry which is preliminary data.</text>
</comment>
<gene>
    <name evidence="1" type="ORF">EV192_106623</name>
</gene>
<name>A0A4R2JJF9_9PSEU</name>
<dbReference type="EMBL" id="SLWS01000006">
    <property type="protein sequence ID" value="TCO57146.1"/>
    <property type="molecule type" value="Genomic_DNA"/>
</dbReference>
<keyword evidence="2" id="KW-1185">Reference proteome</keyword>
<organism evidence="1 2">
    <name type="scientific">Actinocrispum wychmicini</name>
    <dbReference type="NCBI Taxonomy" id="1213861"/>
    <lineage>
        <taxon>Bacteria</taxon>
        <taxon>Bacillati</taxon>
        <taxon>Actinomycetota</taxon>
        <taxon>Actinomycetes</taxon>
        <taxon>Pseudonocardiales</taxon>
        <taxon>Pseudonocardiaceae</taxon>
        <taxon>Actinocrispum</taxon>
    </lineage>
</organism>
<sequence length="122" mass="12810">MKPCSNREFPERSYTSMGPTAVACEMCGHTSLLHPGRDNPALEGCLACELQMLLPPPQGPGTPLTPAGSPPVLAHIAVDGTGGRMRSFVGDEPAAITLAREHNGVVFTVPVSSDWREATNDG</sequence>